<organism evidence="9 10">
    <name type="scientific">Granulicella mallensis</name>
    <dbReference type="NCBI Taxonomy" id="940614"/>
    <lineage>
        <taxon>Bacteria</taxon>
        <taxon>Pseudomonadati</taxon>
        <taxon>Acidobacteriota</taxon>
        <taxon>Terriglobia</taxon>
        <taxon>Terriglobales</taxon>
        <taxon>Acidobacteriaceae</taxon>
        <taxon>Granulicella</taxon>
    </lineage>
</organism>
<evidence type="ECO:0000256" key="5">
    <source>
        <dbReference type="RuleBase" id="RU000489"/>
    </source>
</evidence>
<comment type="similarity">
    <text evidence="6">Belongs to the glycosyl hydrolase 18 family.</text>
</comment>
<feature type="domain" description="GH18" evidence="8">
    <location>
        <begin position="185"/>
        <end position="473"/>
    </location>
</feature>
<evidence type="ECO:0000256" key="2">
    <source>
        <dbReference type="ARBA" id="ARBA00012729"/>
    </source>
</evidence>
<dbReference type="GO" id="GO:0008061">
    <property type="term" value="F:chitin binding"/>
    <property type="evidence" value="ECO:0007669"/>
    <property type="project" value="InterPro"/>
</dbReference>
<dbReference type="RefSeq" id="WP_184259927.1">
    <property type="nucleotide sequence ID" value="NZ_JACHIO010000027.1"/>
</dbReference>
<evidence type="ECO:0000256" key="1">
    <source>
        <dbReference type="ARBA" id="ARBA00000822"/>
    </source>
</evidence>
<keyword evidence="4 5" id="KW-0326">Glycosidase</keyword>
<dbReference type="GO" id="GO:0008843">
    <property type="term" value="F:endochitinase activity"/>
    <property type="evidence" value="ECO:0007669"/>
    <property type="project" value="UniProtKB-EC"/>
</dbReference>
<dbReference type="Gene3D" id="3.20.20.80">
    <property type="entry name" value="Glycosidases"/>
    <property type="match status" value="1"/>
</dbReference>
<dbReference type="CDD" id="cd04081">
    <property type="entry name" value="CBM35_galactosidase-like"/>
    <property type="match status" value="1"/>
</dbReference>
<evidence type="ECO:0000256" key="6">
    <source>
        <dbReference type="RuleBase" id="RU004453"/>
    </source>
</evidence>
<dbReference type="GO" id="GO:0030246">
    <property type="term" value="F:carbohydrate binding"/>
    <property type="evidence" value="ECO:0007669"/>
    <property type="project" value="InterPro"/>
</dbReference>
<feature type="domain" description="CBM6" evidence="7">
    <location>
        <begin position="43"/>
        <end position="172"/>
    </location>
</feature>
<dbReference type="GO" id="GO:0005576">
    <property type="term" value="C:extracellular region"/>
    <property type="evidence" value="ECO:0007669"/>
    <property type="project" value="TreeGrafter"/>
</dbReference>
<evidence type="ECO:0000256" key="4">
    <source>
        <dbReference type="ARBA" id="ARBA00023295"/>
    </source>
</evidence>
<evidence type="ECO:0000259" key="8">
    <source>
        <dbReference type="PROSITE" id="PS51910"/>
    </source>
</evidence>
<dbReference type="EMBL" id="JACHIO010000027">
    <property type="protein sequence ID" value="MBB5066390.1"/>
    <property type="molecule type" value="Genomic_DNA"/>
</dbReference>
<dbReference type="PROSITE" id="PS01095">
    <property type="entry name" value="GH18_1"/>
    <property type="match status" value="1"/>
</dbReference>
<dbReference type="PANTHER" id="PTHR11177">
    <property type="entry name" value="CHITINASE"/>
    <property type="match status" value="1"/>
</dbReference>
<protein>
    <recommendedName>
        <fullName evidence="2">chitinase</fullName>
        <ecNumber evidence="2">3.2.1.14</ecNumber>
    </recommendedName>
</protein>
<dbReference type="EC" id="3.2.1.14" evidence="2"/>
<dbReference type="Gene3D" id="2.60.120.260">
    <property type="entry name" value="Galactose-binding domain-like"/>
    <property type="match status" value="1"/>
</dbReference>
<dbReference type="InterPro" id="IPR011583">
    <property type="entry name" value="Chitinase_II/V-like_cat"/>
</dbReference>
<dbReference type="SMART" id="SM00636">
    <property type="entry name" value="Glyco_18"/>
    <property type="match status" value="1"/>
</dbReference>
<gene>
    <name evidence="9" type="ORF">HDF15_004767</name>
</gene>
<dbReference type="GO" id="GO:0005975">
    <property type="term" value="P:carbohydrate metabolic process"/>
    <property type="evidence" value="ECO:0007669"/>
    <property type="project" value="InterPro"/>
</dbReference>
<evidence type="ECO:0000259" key="7">
    <source>
        <dbReference type="PROSITE" id="PS51175"/>
    </source>
</evidence>
<dbReference type="PANTHER" id="PTHR11177:SF317">
    <property type="entry name" value="CHITINASE 12-RELATED"/>
    <property type="match status" value="1"/>
</dbReference>
<dbReference type="PROSITE" id="PS51910">
    <property type="entry name" value="GH18_2"/>
    <property type="match status" value="1"/>
</dbReference>
<evidence type="ECO:0000256" key="3">
    <source>
        <dbReference type="ARBA" id="ARBA00022801"/>
    </source>
</evidence>
<comment type="catalytic activity">
    <reaction evidence="1">
        <text>Random endo-hydrolysis of N-acetyl-beta-D-glucosaminide (1-&gt;4)-beta-linkages in chitin and chitodextrins.</text>
        <dbReference type="EC" id="3.2.1.14"/>
    </reaction>
</comment>
<dbReference type="Gene3D" id="3.40.5.30">
    <property type="entry name" value="(Trans)glycosidases - domain 2"/>
    <property type="match status" value="1"/>
</dbReference>
<dbReference type="Proteomes" id="UP000584867">
    <property type="component" value="Unassembled WGS sequence"/>
</dbReference>
<dbReference type="AlphaFoldDB" id="A0A7W7ZUG8"/>
<evidence type="ECO:0000313" key="10">
    <source>
        <dbReference type="Proteomes" id="UP000584867"/>
    </source>
</evidence>
<evidence type="ECO:0000313" key="9">
    <source>
        <dbReference type="EMBL" id="MBB5066390.1"/>
    </source>
</evidence>
<sequence>MSRIRMAAGSFVELLGQRCFISRFVLFLAMALLAPFTLLHAQTTYEGNASANALEGTAVSEACSGCLNGTRIGNIGNGNANYLRIKNISVPTTGTYTVTLYYTEGSDGGARSFTLQINNGAGPTLTNLTGSSWTAPAAPVTFQANFTAGSGNSVGFFNATGSAPDVDHIVVSASSGGGGGTTGSPLLIGYVPDYNGSFATYATSINFSKMTHLNLAFGVPPTCSGTCTASSNMTFSLNQSDSAIAALVNAAHAAGVKVLLSIGGGGGDQQIIQFYNAGLSTQLVNSLATYLTAHNLDGVDLDIEDPNNMGTPYGTFVSALVSKFRPEGKVISAAVAEYLQSAMPDSALHQFDFVNVMVYSNYSDAQAGLQYYAVTKSVPKNQITLGVPFFGQSSDGNTEEEYNTILAAYPNAWQSDEVSGGSLDGGEALFYVGESTMAQETQLGAQYGGVMIWELTGDAPAPHSLLTVVQNNL</sequence>
<dbReference type="InterPro" id="IPR001579">
    <property type="entry name" value="Glyco_hydro_18_chit_AS"/>
</dbReference>
<proteinExistence type="inferred from homology"/>
<dbReference type="InterPro" id="IPR001223">
    <property type="entry name" value="Glyco_hydro18_cat"/>
</dbReference>
<keyword evidence="3 5" id="KW-0378">Hydrolase</keyword>
<dbReference type="InterPro" id="IPR017853">
    <property type="entry name" value="GH"/>
</dbReference>
<comment type="caution">
    <text evidence="9">The sequence shown here is derived from an EMBL/GenBank/DDBJ whole genome shotgun (WGS) entry which is preliminary data.</text>
</comment>
<dbReference type="GO" id="GO:0006032">
    <property type="term" value="P:chitin catabolic process"/>
    <property type="evidence" value="ECO:0007669"/>
    <property type="project" value="TreeGrafter"/>
</dbReference>
<dbReference type="SUPFAM" id="SSF51445">
    <property type="entry name" value="(Trans)glycosidases"/>
    <property type="match status" value="1"/>
</dbReference>
<accession>A0A7W7ZUG8</accession>
<dbReference type="InterPro" id="IPR050314">
    <property type="entry name" value="Glycosyl_Hydrlase_18"/>
</dbReference>
<dbReference type="InterPro" id="IPR005084">
    <property type="entry name" value="CBM6"/>
</dbReference>
<dbReference type="PROSITE" id="PS51175">
    <property type="entry name" value="CBM6"/>
    <property type="match status" value="1"/>
</dbReference>
<name>A0A7W7ZUG8_9BACT</name>
<dbReference type="Pfam" id="PF00704">
    <property type="entry name" value="Glyco_hydro_18"/>
    <property type="match status" value="1"/>
</dbReference>
<reference evidence="9 10" key="1">
    <citation type="submission" date="2020-08" db="EMBL/GenBank/DDBJ databases">
        <title>Genomic Encyclopedia of Type Strains, Phase IV (KMG-V): Genome sequencing to study the core and pangenomes of soil and plant-associated prokaryotes.</title>
        <authorList>
            <person name="Whitman W."/>
        </authorList>
    </citation>
    <scope>NUCLEOTIDE SEQUENCE [LARGE SCALE GENOMIC DNA]</scope>
    <source>
        <strain evidence="9 10">X5P3</strain>
    </source>
</reference>